<sequence>MKDENEKLREKEKKVCSTCVGGGRKYRLVWLPRGGWSSPPDVKEDPPIYHIVQDPEGCISNGSRVLWEFKDRTWHDRRICNCTLQQPFWTTCSSQFNKFLFFCIQFTYSHLVILIRLTFAMEGRLPLR</sequence>
<evidence type="ECO:0000313" key="3">
    <source>
        <dbReference type="Proteomes" id="UP001054837"/>
    </source>
</evidence>
<feature type="transmembrane region" description="Helical" evidence="1">
    <location>
        <begin position="99"/>
        <end position="119"/>
    </location>
</feature>
<dbReference type="Proteomes" id="UP001054837">
    <property type="component" value="Unassembled WGS sequence"/>
</dbReference>
<keyword evidence="1" id="KW-0472">Membrane</keyword>
<keyword evidence="1" id="KW-1133">Transmembrane helix</keyword>
<proteinExistence type="predicted"/>
<evidence type="ECO:0000313" key="2">
    <source>
        <dbReference type="EMBL" id="GIX74781.1"/>
    </source>
</evidence>
<comment type="caution">
    <text evidence="2">The sequence shown here is derived from an EMBL/GenBank/DDBJ whole genome shotgun (WGS) entry which is preliminary data.</text>
</comment>
<protein>
    <submittedName>
        <fullName evidence="2">Uncharacterized protein</fullName>
    </submittedName>
</protein>
<keyword evidence="3" id="KW-1185">Reference proteome</keyword>
<reference evidence="2 3" key="1">
    <citation type="submission" date="2021-06" db="EMBL/GenBank/DDBJ databases">
        <title>Caerostris darwini draft genome.</title>
        <authorList>
            <person name="Kono N."/>
            <person name="Arakawa K."/>
        </authorList>
    </citation>
    <scope>NUCLEOTIDE SEQUENCE [LARGE SCALE GENOMIC DNA]</scope>
</reference>
<accession>A0AAV4MRX7</accession>
<gene>
    <name evidence="2" type="primary">AVEN_42241_1</name>
    <name evidence="2" type="ORF">CDAR_73631</name>
</gene>
<dbReference type="EMBL" id="BPLQ01000771">
    <property type="protein sequence ID" value="GIX74781.1"/>
    <property type="molecule type" value="Genomic_DNA"/>
</dbReference>
<evidence type="ECO:0000256" key="1">
    <source>
        <dbReference type="SAM" id="Phobius"/>
    </source>
</evidence>
<keyword evidence="1" id="KW-0812">Transmembrane</keyword>
<dbReference type="AlphaFoldDB" id="A0AAV4MRX7"/>
<organism evidence="2 3">
    <name type="scientific">Caerostris darwini</name>
    <dbReference type="NCBI Taxonomy" id="1538125"/>
    <lineage>
        <taxon>Eukaryota</taxon>
        <taxon>Metazoa</taxon>
        <taxon>Ecdysozoa</taxon>
        <taxon>Arthropoda</taxon>
        <taxon>Chelicerata</taxon>
        <taxon>Arachnida</taxon>
        <taxon>Araneae</taxon>
        <taxon>Araneomorphae</taxon>
        <taxon>Entelegynae</taxon>
        <taxon>Araneoidea</taxon>
        <taxon>Araneidae</taxon>
        <taxon>Caerostris</taxon>
    </lineage>
</organism>
<name>A0AAV4MRX7_9ARAC</name>